<accession>A0A8S0U7T7</accession>
<proteinExistence type="inferred from homology"/>
<dbReference type="FunFam" id="2.60.120.340:FF:000004">
    <property type="entry name" value="Histone deacetylase HDT1"/>
    <property type="match status" value="1"/>
</dbReference>
<feature type="compositionally biased region" description="Acidic residues" evidence="9">
    <location>
        <begin position="168"/>
        <end position="205"/>
    </location>
</feature>
<dbReference type="InterPro" id="IPR041232">
    <property type="entry name" value="NPL"/>
</dbReference>
<evidence type="ECO:0000256" key="3">
    <source>
        <dbReference type="ARBA" id="ARBA00022491"/>
    </source>
</evidence>
<evidence type="ECO:0000259" key="10">
    <source>
        <dbReference type="Pfam" id="PF17800"/>
    </source>
</evidence>
<evidence type="ECO:0000256" key="5">
    <source>
        <dbReference type="ARBA" id="ARBA00022853"/>
    </source>
</evidence>
<feature type="compositionally biased region" description="Basic and acidic residues" evidence="9">
    <location>
        <begin position="206"/>
        <end position="219"/>
    </location>
</feature>
<keyword evidence="3" id="KW-0678">Repressor</keyword>
<feature type="domain" description="Nucleoplasmin-like" evidence="10">
    <location>
        <begin position="3"/>
        <end position="93"/>
    </location>
</feature>
<organism evidence="11 12">
    <name type="scientific">Olea europaea subsp. europaea</name>
    <dbReference type="NCBI Taxonomy" id="158383"/>
    <lineage>
        <taxon>Eukaryota</taxon>
        <taxon>Viridiplantae</taxon>
        <taxon>Streptophyta</taxon>
        <taxon>Embryophyta</taxon>
        <taxon>Tracheophyta</taxon>
        <taxon>Spermatophyta</taxon>
        <taxon>Magnoliopsida</taxon>
        <taxon>eudicotyledons</taxon>
        <taxon>Gunneridae</taxon>
        <taxon>Pentapetalae</taxon>
        <taxon>asterids</taxon>
        <taxon>lamiids</taxon>
        <taxon>Lamiales</taxon>
        <taxon>Oleaceae</taxon>
        <taxon>Oleeae</taxon>
        <taxon>Olea</taxon>
    </lineage>
</organism>
<feature type="compositionally biased region" description="Polar residues" evidence="9">
    <location>
        <begin position="141"/>
        <end position="155"/>
    </location>
</feature>
<evidence type="ECO:0000256" key="1">
    <source>
        <dbReference type="ARBA" id="ARBA00004604"/>
    </source>
</evidence>
<dbReference type="Gene3D" id="2.60.120.340">
    <property type="entry name" value="Nucleoplasmin core domain"/>
    <property type="match status" value="1"/>
</dbReference>
<evidence type="ECO:0000256" key="9">
    <source>
        <dbReference type="SAM" id="MobiDB-lite"/>
    </source>
</evidence>
<reference evidence="11 12" key="1">
    <citation type="submission" date="2019-12" db="EMBL/GenBank/DDBJ databases">
        <authorList>
            <person name="Alioto T."/>
            <person name="Alioto T."/>
            <person name="Gomez Garrido J."/>
        </authorList>
    </citation>
    <scope>NUCLEOTIDE SEQUENCE [LARGE SCALE GENOMIC DNA]</scope>
</reference>
<evidence type="ECO:0000256" key="8">
    <source>
        <dbReference type="ARBA" id="ARBA00023242"/>
    </source>
</evidence>
<dbReference type="Pfam" id="PF17800">
    <property type="entry name" value="NPL"/>
    <property type="match status" value="1"/>
</dbReference>
<protein>
    <submittedName>
        <fullName evidence="11">Histone deacetylase HDT1</fullName>
    </submittedName>
</protein>
<evidence type="ECO:0000256" key="4">
    <source>
        <dbReference type="ARBA" id="ARBA00022801"/>
    </source>
</evidence>
<gene>
    <name evidence="11" type="ORF">OLEA9_A053594</name>
</gene>
<evidence type="ECO:0000256" key="7">
    <source>
        <dbReference type="ARBA" id="ARBA00023163"/>
    </source>
</evidence>
<comment type="similarity">
    <text evidence="2">Belongs to the histone deacetylase HD2 family.</text>
</comment>
<keyword evidence="5" id="KW-0156">Chromatin regulator</keyword>
<dbReference type="Gramene" id="OE9A053594T2">
    <property type="protein sequence ID" value="OE9A053594C2"/>
    <property type="gene ID" value="OE9A053594"/>
</dbReference>
<evidence type="ECO:0000313" key="11">
    <source>
        <dbReference type="EMBL" id="CAA3014682.1"/>
    </source>
</evidence>
<dbReference type="Proteomes" id="UP000594638">
    <property type="component" value="Unassembled WGS sequence"/>
</dbReference>
<keyword evidence="4" id="KW-0378">Hydrolase</keyword>
<dbReference type="AlphaFoldDB" id="A0A8S0U7T7"/>
<evidence type="ECO:0000313" key="12">
    <source>
        <dbReference type="Proteomes" id="UP000594638"/>
    </source>
</evidence>
<dbReference type="GO" id="GO:0005730">
    <property type="term" value="C:nucleolus"/>
    <property type="evidence" value="ECO:0007669"/>
    <property type="project" value="UniProtKB-SubCell"/>
</dbReference>
<dbReference type="GO" id="GO:0016787">
    <property type="term" value="F:hydrolase activity"/>
    <property type="evidence" value="ECO:0007669"/>
    <property type="project" value="UniProtKB-KW"/>
</dbReference>
<keyword evidence="12" id="KW-1185">Reference proteome</keyword>
<feature type="region of interest" description="Disordered" evidence="9">
    <location>
        <begin position="132"/>
        <end position="240"/>
    </location>
</feature>
<dbReference type="EMBL" id="CACTIH010007500">
    <property type="protein sequence ID" value="CAA3014682.1"/>
    <property type="molecule type" value="Genomic_DNA"/>
</dbReference>
<keyword evidence="6" id="KW-0805">Transcription regulation</keyword>
<comment type="subcellular location">
    <subcellularLocation>
        <location evidence="1">Nucleus</location>
        <location evidence="1">Nucleolus</location>
    </subcellularLocation>
</comment>
<keyword evidence="7" id="KW-0804">Transcription</keyword>
<comment type="caution">
    <text evidence="11">The sequence shown here is derived from an EMBL/GenBank/DDBJ whole genome shotgun (WGS) entry which is preliminary data.</text>
</comment>
<evidence type="ECO:0000256" key="2">
    <source>
        <dbReference type="ARBA" id="ARBA00006673"/>
    </source>
</evidence>
<dbReference type="OrthoDB" id="2019803at2759"/>
<dbReference type="GO" id="GO:0006325">
    <property type="term" value="P:chromatin organization"/>
    <property type="evidence" value="ECO:0007669"/>
    <property type="project" value="UniProtKB-KW"/>
</dbReference>
<evidence type="ECO:0000256" key="6">
    <source>
        <dbReference type="ARBA" id="ARBA00023015"/>
    </source>
</evidence>
<keyword evidence="8" id="KW-0539">Nucleus</keyword>
<name>A0A8S0U7T7_OLEEU</name>
<sequence length="348" mass="38803">MEFWGVEVKSGEPLPVTPGEGMILHLSQANLSELKKEKANESICLFLKVNGRTLVLGTLFTEKLPQQQLDLVFDRDFELSHNWKNGSVFFYGYKASNPFEEDEFEDGESDESGFEEAIPLTVSNNGNLETTVKQEKPAGPQKSNAVKNKGFNTGKQKVKIVEPNKDEGADESTDEDLMSEEDDEDDSKDEDDSDNSDEDSDGSDEETPKKAEPSKKRAAESAAKTPVADKKAKATPQKTARRLVVMWPHPTPLNRVGRLPPTSQTIRSRNQLDHIPARAATGHLILKTLWSPTVKLNIAVESNFVFCHPSRILQLFIITEKMLGPIDLLWFANFKASGRLLGFVLCRE</sequence>